<evidence type="ECO:0000256" key="5">
    <source>
        <dbReference type="ARBA" id="ARBA00023136"/>
    </source>
</evidence>
<accession>A0AAD9ZE56</accession>
<dbReference type="GO" id="GO:0016020">
    <property type="term" value="C:membrane"/>
    <property type="evidence" value="ECO:0007669"/>
    <property type="project" value="UniProtKB-SubCell"/>
</dbReference>
<comment type="caution">
    <text evidence="9">The sequence shown here is derived from an EMBL/GenBank/DDBJ whole genome shotgun (WGS) entry which is preliminary data.</text>
</comment>
<dbReference type="PANTHER" id="PTHR23292:SF6">
    <property type="entry name" value="FI16602P1-RELATED"/>
    <property type="match status" value="1"/>
</dbReference>
<dbReference type="PANTHER" id="PTHR23292">
    <property type="entry name" value="LIPOPOLYSACCHARIDE-INDUCED TUMOR NECROSIS FACTOR-ALPHA FACTOR"/>
    <property type="match status" value="1"/>
</dbReference>
<evidence type="ECO:0000256" key="2">
    <source>
        <dbReference type="ARBA" id="ARBA00005975"/>
    </source>
</evidence>
<reference evidence="9" key="1">
    <citation type="submission" date="2022-11" db="EMBL/GenBank/DDBJ databases">
        <title>Chromosomal genome sequence assembly and mating type (MAT) locus characterization of the leprose asexual lichenized fungus Lepraria neglecta (Nyl.) Erichsen.</title>
        <authorList>
            <person name="Allen J.L."/>
            <person name="Pfeffer B."/>
        </authorList>
    </citation>
    <scope>NUCLEOTIDE SEQUENCE</scope>
    <source>
        <strain evidence="9">Allen 5258</strain>
    </source>
</reference>
<organism evidence="9 10">
    <name type="scientific">Lepraria neglecta</name>
    <dbReference type="NCBI Taxonomy" id="209136"/>
    <lineage>
        <taxon>Eukaryota</taxon>
        <taxon>Fungi</taxon>
        <taxon>Dikarya</taxon>
        <taxon>Ascomycota</taxon>
        <taxon>Pezizomycotina</taxon>
        <taxon>Lecanoromycetes</taxon>
        <taxon>OSLEUM clade</taxon>
        <taxon>Lecanoromycetidae</taxon>
        <taxon>Lecanorales</taxon>
        <taxon>Lecanorineae</taxon>
        <taxon>Stereocaulaceae</taxon>
        <taxon>Lepraria</taxon>
    </lineage>
</organism>
<evidence type="ECO:0000313" key="10">
    <source>
        <dbReference type="Proteomes" id="UP001276659"/>
    </source>
</evidence>
<feature type="domain" description="LITAF" evidence="8">
    <location>
        <begin position="66"/>
        <end position="147"/>
    </location>
</feature>
<feature type="transmembrane region" description="Helical" evidence="7">
    <location>
        <begin position="107"/>
        <end position="125"/>
    </location>
</feature>
<dbReference type="AlphaFoldDB" id="A0AAD9ZE56"/>
<name>A0AAD9ZE56_9LECA</name>
<feature type="region of interest" description="Disordered" evidence="6">
    <location>
        <begin position="1"/>
        <end position="33"/>
    </location>
</feature>
<dbReference type="Pfam" id="PF10601">
    <property type="entry name" value="zf-LITAF-like"/>
    <property type="match status" value="1"/>
</dbReference>
<evidence type="ECO:0000256" key="4">
    <source>
        <dbReference type="ARBA" id="ARBA00022833"/>
    </source>
</evidence>
<dbReference type="InterPro" id="IPR037519">
    <property type="entry name" value="LITAF_fam"/>
</dbReference>
<dbReference type="Proteomes" id="UP001276659">
    <property type="component" value="Unassembled WGS sequence"/>
</dbReference>
<keyword evidence="4" id="KW-0862">Zinc</keyword>
<evidence type="ECO:0000256" key="1">
    <source>
        <dbReference type="ARBA" id="ARBA00004170"/>
    </source>
</evidence>
<keyword evidence="5 7" id="KW-0472">Membrane</keyword>
<sequence>MADIYQSPMPTGQTAGTTTYEEPPAQQPAMATNEKQEYYTAAQPVEQMQQQPMQQAPVQQMQTQPSMYQNAVPLHSLTEAAAPIDCPTCRQRGLTRVEFVAGNTTHVWALVLCVCIGLGCVPYLINGLKDVNHKCGNCGVFLATWKKSGRTVVHAHG</sequence>
<dbReference type="EMBL" id="JASNWA010000006">
    <property type="protein sequence ID" value="KAK3174732.1"/>
    <property type="molecule type" value="Genomic_DNA"/>
</dbReference>
<gene>
    <name evidence="9" type="ORF">OEA41_001978</name>
</gene>
<comment type="subcellular location">
    <subcellularLocation>
        <location evidence="1">Membrane</location>
        <topology evidence="1">Peripheral membrane protein</topology>
    </subcellularLocation>
</comment>
<protein>
    <recommendedName>
        <fullName evidence="8">LITAF domain-containing protein</fullName>
    </recommendedName>
</protein>
<evidence type="ECO:0000256" key="3">
    <source>
        <dbReference type="ARBA" id="ARBA00022723"/>
    </source>
</evidence>
<keyword evidence="7" id="KW-0812">Transmembrane</keyword>
<dbReference type="SMART" id="SM00714">
    <property type="entry name" value="LITAF"/>
    <property type="match status" value="1"/>
</dbReference>
<comment type="similarity">
    <text evidence="2">Belongs to the CDIP1/LITAF family.</text>
</comment>
<dbReference type="InterPro" id="IPR006629">
    <property type="entry name" value="LITAF"/>
</dbReference>
<dbReference type="GO" id="GO:0008270">
    <property type="term" value="F:zinc ion binding"/>
    <property type="evidence" value="ECO:0007669"/>
    <property type="project" value="TreeGrafter"/>
</dbReference>
<evidence type="ECO:0000256" key="6">
    <source>
        <dbReference type="SAM" id="MobiDB-lite"/>
    </source>
</evidence>
<keyword evidence="7" id="KW-1133">Transmembrane helix</keyword>
<feature type="compositionally biased region" description="Polar residues" evidence="6">
    <location>
        <begin position="8"/>
        <end position="20"/>
    </location>
</feature>
<dbReference type="PROSITE" id="PS51837">
    <property type="entry name" value="LITAF"/>
    <property type="match status" value="1"/>
</dbReference>
<evidence type="ECO:0000256" key="7">
    <source>
        <dbReference type="SAM" id="Phobius"/>
    </source>
</evidence>
<proteinExistence type="inferred from homology"/>
<evidence type="ECO:0000313" key="9">
    <source>
        <dbReference type="EMBL" id="KAK3174732.1"/>
    </source>
</evidence>
<keyword evidence="10" id="KW-1185">Reference proteome</keyword>
<keyword evidence="3" id="KW-0479">Metal-binding</keyword>
<evidence type="ECO:0000259" key="8">
    <source>
        <dbReference type="PROSITE" id="PS51837"/>
    </source>
</evidence>